<dbReference type="InterPro" id="IPR025285">
    <property type="entry name" value="DUF4145"/>
</dbReference>
<reference evidence="2" key="1">
    <citation type="submission" date="2024-05" db="EMBL/GenBank/DDBJ databases">
        <title>30 novel species of actinomycetes from the DSMZ collection.</title>
        <authorList>
            <person name="Nouioui I."/>
        </authorList>
    </citation>
    <scope>NUCLEOTIDE SEQUENCE</scope>
    <source>
        <strain evidence="2">DSM 41527</strain>
    </source>
</reference>
<dbReference type="Pfam" id="PF13643">
    <property type="entry name" value="DUF4145"/>
    <property type="match status" value="1"/>
</dbReference>
<feature type="domain" description="DUF4145" evidence="1">
    <location>
        <begin position="14"/>
        <end position="100"/>
    </location>
</feature>
<gene>
    <name evidence="2" type="ORF">RM550_31085</name>
</gene>
<proteinExistence type="predicted"/>
<evidence type="ECO:0000313" key="3">
    <source>
        <dbReference type="Proteomes" id="UP001180551"/>
    </source>
</evidence>
<protein>
    <submittedName>
        <fullName evidence="2">DUF4145 domain-containing protein</fullName>
    </submittedName>
</protein>
<evidence type="ECO:0000313" key="2">
    <source>
        <dbReference type="EMBL" id="MDT0460115.1"/>
    </source>
</evidence>
<comment type="caution">
    <text evidence="2">The sequence shown here is derived from an EMBL/GenBank/DDBJ whole genome shotgun (WGS) entry which is preliminary data.</text>
</comment>
<accession>A0ABU2TGQ1</accession>
<sequence>MTVNEGESLRLYKKALRYAESDPEVFLGAARRAAESILLDIALQEAVGSKPTLESLLTVLAAKDLVPPKVVLAVRTIQNYGNYGSHALQSSGEEISAEDVRPCLNALTQLAVWYGRTSKALAEDEAQQGLAAVQHTTTSTTRLADSSLIVIKALLLGCGFEHLLAQHHHRLMHVQLPWSDQLVRGVSQRLLDMAIYNEQRVLRLLETEDEVRDQVVPLGRMGYSMGGRNFYLLAARAGHWGNTTAAEFLADPAGAQIAVPRHSDMFDNVLAAFSTDEAGLLDMGITILDVPHHLGLELFHLNKDVLAVGGQNLRMHARDSDDYFELLNSEMLPPRAQQRLRSAAANVLIANRSWLTEMRTEPGELHRGLMRCFHAMGSEEARFEEVVQDLIAHASFPQECGPKGRERLVRHVLFESYRLGEPC</sequence>
<name>A0ABU2TGQ1_9ACTN</name>
<dbReference type="Proteomes" id="UP001180551">
    <property type="component" value="Unassembled WGS sequence"/>
</dbReference>
<dbReference type="RefSeq" id="WP_311627083.1">
    <property type="nucleotide sequence ID" value="NZ_JAVRFE010000057.1"/>
</dbReference>
<keyword evidence="3" id="KW-1185">Reference proteome</keyword>
<organism evidence="2 3">
    <name type="scientific">Streptomyces mooreae</name>
    <dbReference type="NCBI Taxonomy" id="3075523"/>
    <lineage>
        <taxon>Bacteria</taxon>
        <taxon>Bacillati</taxon>
        <taxon>Actinomycetota</taxon>
        <taxon>Actinomycetes</taxon>
        <taxon>Kitasatosporales</taxon>
        <taxon>Streptomycetaceae</taxon>
        <taxon>Streptomyces</taxon>
    </lineage>
</organism>
<dbReference type="EMBL" id="JAVRFE010000057">
    <property type="protein sequence ID" value="MDT0460115.1"/>
    <property type="molecule type" value="Genomic_DNA"/>
</dbReference>
<evidence type="ECO:0000259" key="1">
    <source>
        <dbReference type="Pfam" id="PF13643"/>
    </source>
</evidence>